<accession>A0A0D6N6X4</accession>
<dbReference type="EMBL" id="BAMV01000024">
    <property type="protein sequence ID" value="GAN61445.1"/>
    <property type="molecule type" value="Genomic_DNA"/>
</dbReference>
<dbReference type="PANTHER" id="PTHR38460">
    <property type="entry name" value="TAUTOMERASE YOLI-RELATED"/>
    <property type="match status" value="1"/>
</dbReference>
<dbReference type="InterPro" id="IPR014347">
    <property type="entry name" value="Tautomerase/MIF_sf"/>
</dbReference>
<gene>
    <name evidence="2" type="primary">yrdN</name>
    <name evidence="1" type="ORF">Abci_024_014</name>
    <name evidence="2" type="ORF">ACI01nite_26150</name>
</gene>
<sequence length="134" mass="15579">MPLLHFHIFQGRNEDEIRKILDVSHEAMFEVFKVPYRDRYQLVSEYKPSHMIMEDTGLGIERSEKFILLQVFTRPRGAEATTKFYKTLADMLKTECGIEGSDLMISVVENDDPHWSFGHGRAQFLTGELGVKKR</sequence>
<evidence type="ECO:0000313" key="3">
    <source>
        <dbReference type="Proteomes" id="UP000032671"/>
    </source>
</evidence>
<evidence type="ECO:0000313" key="2">
    <source>
        <dbReference type="EMBL" id="GEL60013.1"/>
    </source>
</evidence>
<organism evidence="1 3">
    <name type="scientific">Acetobacter cibinongensis</name>
    <dbReference type="NCBI Taxonomy" id="146475"/>
    <lineage>
        <taxon>Bacteria</taxon>
        <taxon>Pseudomonadati</taxon>
        <taxon>Pseudomonadota</taxon>
        <taxon>Alphaproteobacteria</taxon>
        <taxon>Acetobacterales</taxon>
        <taxon>Acetobacteraceae</taxon>
        <taxon>Acetobacter</taxon>
    </lineage>
</organism>
<dbReference type="AlphaFoldDB" id="A0A0D6N6X4"/>
<dbReference type="Proteomes" id="UP000321891">
    <property type="component" value="Unassembled WGS sequence"/>
</dbReference>
<accession>A0A6N3SUG3</accession>
<reference evidence="2 4" key="2">
    <citation type="submission" date="2019-07" db="EMBL/GenBank/DDBJ databases">
        <title>Whole genome shotgun sequence of Acetobacter cibinongensis NBRC 16605.</title>
        <authorList>
            <person name="Hosoyama A."/>
            <person name="Uohara A."/>
            <person name="Ohji S."/>
            <person name="Ichikawa N."/>
        </authorList>
    </citation>
    <scope>NUCLEOTIDE SEQUENCE [LARGE SCALE GENOMIC DNA]</scope>
    <source>
        <strain evidence="2 4">NBRC 16605</strain>
    </source>
</reference>
<name>A0A0D6N6X4_9PROT</name>
<dbReference type="Pfam" id="PF14552">
    <property type="entry name" value="Tautomerase_2"/>
    <property type="match status" value="1"/>
</dbReference>
<dbReference type="Gene3D" id="3.30.429.10">
    <property type="entry name" value="Macrophage Migration Inhibitory Factor"/>
    <property type="match status" value="1"/>
</dbReference>
<dbReference type="EMBL" id="BJVU01000019">
    <property type="protein sequence ID" value="GEL60013.1"/>
    <property type="molecule type" value="Genomic_DNA"/>
</dbReference>
<comment type="caution">
    <text evidence="1">The sequence shown here is derived from an EMBL/GenBank/DDBJ whole genome shotgun (WGS) entry which is preliminary data.</text>
</comment>
<keyword evidence="4" id="KW-1185">Reference proteome</keyword>
<protein>
    <submittedName>
        <fullName evidence="1">4-oxalocrotonate tautomerase</fullName>
    </submittedName>
    <submittedName>
        <fullName evidence="2">Tautomerase YrdN</fullName>
    </submittedName>
</protein>
<dbReference type="PANTHER" id="PTHR38460:SF1">
    <property type="entry name" value="TAUTOMERASE YOLI-RELATED"/>
    <property type="match status" value="1"/>
</dbReference>
<dbReference type="RefSeq" id="WP_048839495.1">
    <property type="nucleotide sequence ID" value="NZ_BAMV01000024.1"/>
</dbReference>
<proteinExistence type="predicted"/>
<evidence type="ECO:0000313" key="1">
    <source>
        <dbReference type="EMBL" id="GAN61445.1"/>
    </source>
</evidence>
<dbReference type="SUPFAM" id="SSF55331">
    <property type="entry name" value="Tautomerase/MIF"/>
    <property type="match status" value="1"/>
</dbReference>
<reference evidence="1 3" key="1">
    <citation type="submission" date="2012-11" db="EMBL/GenBank/DDBJ databases">
        <title>Whole genome sequence of Acetobacter cibinongensis 4H-1.</title>
        <authorList>
            <person name="Azuma Y."/>
            <person name="Higashiura N."/>
            <person name="Hirakawa H."/>
            <person name="Matsushita K."/>
        </authorList>
    </citation>
    <scope>NUCLEOTIDE SEQUENCE [LARGE SCALE GENOMIC DNA]</scope>
    <source>
        <strain evidence="1 3">4H-1</strain>
    </source>
</reference>
<dbReference type="Proteomes" id="UP000032671">
    <property type="component" value="Unassembled WGS sequence"/>
</dbReference>
<evidence type="ECO:0000313" key="4">
    <source>
        <dbReference type="Proteomes" id="UP000321891"/>
    </source>
</evidence>
<dbReference type="STRING" id="1231339.Abci_024_014"/>
<dbReference type="InterPro" id="IPR037479">
    <property type="entry name" value="Tauto_MSAD"/>
</dbReference>